<evidence type="ECO:0000313" key="2">
    <source>
        <dbReference type="Proteomes" id="UP000814128"/>
    </source>
</evidence>
<accession>A0ACB8QF73</accession>
<protein>
    <submittedName>
        <fullName evidence="1">Uncharacterized protein</fullName>
    </submittedName>
</protein>
<proteinExistence type="predicted"/>
<dbReference type="EMBL" id="MU273627">
    <property type="protein sequence ID" value="KAI0030327.1"/>
    <property type="molecule type" value="Genomic_DNA"/>
</dbReference>
<keyword evidence="2" id="KW-1185">Reference proteome</keyword>
<sequence length="1015" mass="115690">MQLKFLYVALTRTKGKLWIVDTSERAVPLKNLWLKKRLVEVADGHVDTLQFANQTDQDWGKRGRDFLHRHHYEDAIEAFEKAGMHREARMATALDKKRQAGFIPDGEKARRRNAFKVAAARLLECADEATETDELTVMFRHAAACFVELGDHSRAAEAFERAGLFSEAAAHYFDARQLPDAVRVVLAHPPPDVRPDIETRIVNSARCSYLDSDQPNIEEARALFKTKEELEEFVDVHEFTQAQVAVLEERKDAEADAQAAGLRFRTGDVLGAINTLVSSGDPGNVKQAWDLGCQFVWPYLSFNFQAHLGDTNIQESHSDALWLSVFKRLISWPEEALDSYQHQVTSMFRALMIADLDSLRRLSSVFHEEGRTEAVVACLDYYFSTSPCIKLSSQDDALGGTSADISAFISRPNLLTLIRSTLGHHLKAKVQNELIIATGLVEHFDMDWLARLHKVINPLFYINGSQAMLDGSRIPRAKEAFSIVEQWALDVLFNLNPARSELQNAFLGNFLDATKLGLKLKDIDGLRLVERNLLKIHCVSRWRGSMRRPHPSLWFGKPGGSQYAMWPLANFLLGRGDVKQAVDVFRIVVERRLPLNYGLFCDFADRLTGTFILTRSYAFAGSLHNVTLPRTWFVNLLPEFLRFVHRNTANTSLLCHTLNKALHNMYTGMAVSEPQHFRSTTELPRHVVHDAYISRICRDLCLIAYNSVPYIRDRVYNSIASLRLLPVPSVFESHRPTLSSHEELARFSEGRASLMQLPLEYQQNTFAVSYTTPVHRVLDGRPPWTIVAWKRQLSAFNDDADKRQLDALEQRQVHAATVFQRAWRAHHRTISGYPMDVSRHSWIRICRKEARARRWFERHIFRAAYVVHLPRLLNCLEWTAKKAHDEQVRIKKVRRDTPFEDKFMLAEMLVDMKRLQRKANELKEELRPTSGFYQEAGALKRLRVMAEKVQDLVRAVAGSLEPGQKHAIENEVATATSGLEHACIEALGIVAATGVKAKRPTLNMSDLDELNSYNE</sequence>
<organism evidence="1 2">
    <name type="scientific">Vararia minispora EC-137</name>
    <dbReference type="NCBI Taxonomy" id="1314806"/>
    <lineage>
        <taxon>Eukaryota</taxon>
        <taxon>Fungi</taxon>
        <taxon>Dikarya</taxon>
        <taxon>Basidiomycota</taxon>
        <taxon>Agaricomycotina</taxon>
        <taxon>Agaricomycetes</taxon>
        <taxon>Russulales</taxon>
        <taxon>Lachnocladiaceae</taxon>
        <taxon>Vararia</taxon>
    </lineage>
</organism>
<reference evidence="1" key="1">
    <citation type="submission" date="2021-02" db="EMBL/GenBank/DDBJ databases">
        <authorList>
            <consortium name="DOE Joint Genome Institute"/>
            <person name="Ahrendt S."/>
            <person name="Looney B.P."/>
            <person name="Miyauchi S."/>
            <person name="Morin E."/>
            <person name="Drula E."/>
            <person name="Courty P.E."/>
            <person name="Chicoki N."/>
            <person name="Fauchery L."/>
            <person name="Kohler A."/>
            <person name="Kuo A."/>
            <person name="Labutti K."/>
            <person name="Pangilinan J."/>
            <person name="Lipzen A."/>
            <person name="Riley R."/>
            <person name="Andreopoulos W."/>
            <person name="He G."/>
            <person name="Johnson J."/>
            <person name="Barry K.W."/>
            <person name="Grigoriev I.V."/>
            <person name="Nagy L."/>
            <person name="Hibbett D."/>
            <person name="Henrissat B."/>
            <person name="Matheny P.B."/>
            <person name="Labbe J."/>
            <person name="Martin F."/>
        </authorList>
    </citation>
    <scope>NUCLEOTIDE SEQUENCE</scope>
    <source>
        <strain evidence="1">EC-137</strain>
    </source>
</reference>
<gene>
    <name evidence="1" type="ORF">K488DRAFT_87856</name>
</gene>
<name>A0ACB8QF73_9AGAM</name>
<comment type="caution">
    <text evidence="1">The sequence shown here is derived from an EMBL/GenBank/DDBJ whole genome shotgun (WGS) entry which is preliminary data.</text>
</comment>
<reference evidence="1" key="2">
    <citation type="journal article" date="2022" name="New Phytol.">
        <title>Evolutionary transition to the ectomycorrhizal habit in the genomes of a hyperdiverse lineage of mushroom-forming fungi.</title>
        <authorList>
            <person name="Looney B."/>
            <person name="Miyauchi S."/>
            <person name="Morin E."/>
            <person name="Drula E."/>
            <person name="Courty P.E."/>
            <person name="Kohler A."/>
            <person name="Kuo A."/>
            <person name="LaButti K."/>
            <person name="Pangilinan J."/>
            <person name="Lipzen A."/>
            <person name="Riley R."/>
            <person name="Andreopoulos W."/>
            <person name="He G."/>
            <person name="Johnson J."/>
            <person name="Nolan M."/>
            <person name="Tritt A."/>
            <person name="Barry K.W."/>
            <person name="Grigoriev I.V."/>
            <person name="Nagy L.G."/>
            <person name="Hibbett D."/>
            <person name="Henrissat B."/>
            <person name="Matheny P.B."/>
            <person name="Labbe J."/>
            <person name="Martin F.M."/>
        </authorList>
    </citation>
    <scope>NUCLEOTIDE SEQUENCE</scope>
    <source>
        <strain evidence="1">EC-137</strain>
    </source>
</reference>
<dbReference type="Proteomes" id="UP000814128">
    <property type="component" value="Unassembled WGS sequence"/>
</dbReference>
<evidence type="ECO:0000313" key="1">
    <source>
        <dbReference type="EMBL" id="KAI0030327.1"/>
    </source>
</evidence>